<dbReference type="RefSeq" id="WP_068832168.1">
    <property type="nucleotide sequence ID" value="NZ_JBHSMX010000066.1"/>
</dbReference>
<name>A0ABW0QG32_9BURK</name>
<dbReference type="EC" id="2.5.1.21" evidence="1"/>
<evidence type="ECO:0000313" key="1">
    <source>
        <dbReference type="EMBL" id="MFC5523889.1"/>
    </source>
</evidence>
<comment type="caution">
    <text evidence="1">The sequence shown here is derived from an EMBL/GenBank/DDBJ whole genome shotgun (WGS) entry which is preliminary data.</text>
</comment>
<dbReference type="PANTHER" id="PTHR31480">
    <property type="entry name" value="BIFUNCTIONAL LYCOPENE CYCLASE/PHYTOENE SYNTHASE"/>
    <property type="match status" value="1"/>
</dbReference>
<dbReference type="InterPro" id="IPR008949">
    <property type="entry name" value="Isoprenoid_synthase_dom_sf"/>
</dbReference>
<dbReference type="SUPFAM" id="SSF48576">
    <property type="entry name" value="Terpenoid synthases"/>
    <property type="match status" value="1"/>
</dbReference>
<organism evidence="1 2">
    <name type="scientific">Polaromonas jejuensis</name>
    <dbReference type="NCBI Taxonomy" id="457502"/>
    <lineage>
        <taxon>Bacteria</taxon>
        <taxon>Pseudomonadati</taxon>
        <taxon>Pseudomonadota</taxon>
        <taxon>Betaproteobacteria</taxon>
        <taxon>Burkholderiales</taxon>
        <taxon>Comamonadaceae</taxon>
        <taxon>Polaromonas</taxon>
    </lineage>
</organism>
<keyword evidence="1" id="KW-0808">Transferase</keyword>
<keyword evidence="2" id="KW-1185">Reference proteome</keyword>
<sequence length="298" mass="32697">MPDKSTPLPEKLAPANTSIGSTRRAGVDHYENFPVASLLCPPHLRPAIAAIYWFARTADDLADEGDARPQTRLDDLAAYRADLMATATATGLAPSPCWAPVFERLGPVIAQFALPVHLLADLLSAFEQDVVKQRYASEVELLDYCRRSANPVGRLLLHLYGVGDAASLQQSDDICTALQLINFWQDLSVDIPRGRIYLPADAWARHGVDEAQLLALDSQPSTINLIADCARSAKARMLKGAQLVKKVPGRGGWELRLVVQGGLRILDKIEALGFNTLQQRPKLGAWDVVVMGWRALWM</sequence>
<protein>
    <submittedName>
        <fullName evidence="1">Squalene synthase HpnC</fullName>
        <ecNumber evidence="1">2.5.1.21</ecNumber>
    </submittedName>
</protein>
<dbReference type="Pfam" id="PF00494">
    <property type="entry name" value="SQS_PSY"/>
    <property type="match status" value="1"/>
</dbReference>
<reference evidence="2" key="1">
    <citation type="journal article" date="2019" name="Int. J. Syst. Evol. Microbiol.">
        <title>The Global Catalogue of Microorganisms (GCM) 10K type strain sequencing project: providing services to taxonomists for standard genome sequencing and annotation.</title>
        <authorList>
            <consortium name="The Broad Institute Genomics Platform"/>
            <consortium name="The Broad Institute Genome Sequencing Center for Infectious Disease"/>
            <person name="Wu L."/>
            <person name="Ma J."/>
        </authorList>
    </citation>
    <scope>NUCLEOTIDE SEQUENCE [LARGE SCALE GENOMIC DNA]</scope>
    <source>
        <strain evidence="2">CGMCC 4.7277</strain>
    </source>
</reference>
<dbReference type="Gene3D" id="1.10.600.10">
    <property type="entry name" value="Farnesyl Diphosphate Synthase"/>
    <property type="match status" value="1"/>
</dbReference>
<dbReference type="CDD" id="cd00683">
    <property type="entry name" value="Trans_IPPS_HH"/>
    <property type="match status" value="1"/>
</dbReference>
<dbReference type="NCBIfam" id="TIGR03464">
    <property type="entry name" value="HpnC"/>
    <property type="match status" value="1"/>
</dbReference>
<dbReference type="EMBL" id="JBHSMX010000066">
    <property type="protein sequence ID" value="MFC5523889.1"/>
    <property type="molecule type" value="Genomic_DNA"/>
</dbReference>
<dbReference type="SFLD" id="SFLDS00005">
    <property type="entry name" value="Isoprenoid_Synthase_Type_I"/>
    <property type="match status" value="1"/>
</dbReference>
<proteinExistence type="predicted"/>
<accession>A0ABW0QG32</accession>
<dbReference type="InterPro" id="IPR044843">
    <property type="entry name" value="Trans_IPPS_bact-type"/>
</dbReference>
<dbReference type="GO" id="GO:0051996">
    <property type="term" value="F:squalene synthase [NAD(P)H] activity"/>
    <property type="evidence" value="ECO:0007669"/>
    <property type="project" value="UniProtKB-EC"/>
</dbReference>
<dbReference type="InterPro" id="IPR033904">
    <property type="entry name" value="Trans_IPPS_HH"/>
</dbReference>
<dbReference type="SFLD" id="SFLDG01018">
    <property type="entry name" value="Squalene/Phytoene_Synthase_Lik"/>
    <property type="match status" value="1"/>
</dbReference>
<dbReference type="SFLD" id="SFLDG01212">
    <property type="entry name" value="Phytoene_synthase_like"/>
    <property type="match status" value="1"/>
</dbReference>
<dbReference type="InterPro" id="IPR017827">
    <property type="entry name" value="HSQ_synthase_HpnC"/>
</dbReference>
<evidence type="ECO:0000313" key="2">
    <source>
        <dbReference type="Proteomes" id="UP001596084"/>
    </source>
</evidence>
<dbReference type="Proteomes" id="UP001596084">
    <property type="component" value="Unassembled WGS sequence"/>
</dbReference>
<dbReference type="InterPro" id="IPR002060">
    <property type="entry name" value="Squ/phyt_synthse"/>
</dbReference>
<gene>
    <name evidence="1" type="primary">hpnC</name>
    <name evidence="1" type="ORF">ACFPP7_23705</name>
</gene>